<sequence>ELFRATDSSTFVSTEGGGANAVTAAGTLDSGRIVIGQGSKTVRTRGVDIDANDNILGVNSLSFTAASTLTIASGDIAVTKNFHLVAGQSGVDDDLIGITGGTTGRILLIRPSLDSVTITVKHNGSAGATDNILLAGGLDYVMSNEEDTLSLYYDPDLDTNGAWIEVSRSVSTGAAHAMDGAEHTVGTQGDIPYGGAGGDWALLGAGVSGQVLGTLGAGADPAWINAAGGGDVTGAANLDDNTLIKGDGGAKGIQDSGVTLSDADEMAGVTLDDFTNEIDADRIHIQIRNESGGTLTKGTPVYISGYSVGQDLVLVAKADSDGSGTMPAIGLIEEDVGNNATGKCVTEGRLSGVVTNTFSVGDILYISTTAGVLTATKPTGATELIQSIGEVLRSHASLGIIEIEGAGRTNDVPNTVFPVDDASSDPLIDVDAAADGTEASFARKDHQHPKHHTKYTDAEAITAVEGEATLVLAGDVTIDGAKSLSVDVINEKDAAAGVTIDGVLIKDSGIPEAVVTAHEAAIDHDALTNFVALEHVPVTDATSDPLVDGDAAADGSEATVARKDHVHPKHHSNEAAIEFIIDGGGSAITTGVKGYLEIPFACTIKAVRLLADQSGSIVVDIWKDTYANYPPLDADSITASAVPTITTAVKSEDATLTGWTTAVTKGDILGFNVDSITTHERVTVSLSIEKT</sequence>
<organism evidence="1">
    <name type="scientific">marine sediment metagenome</name>
    <dbReference type="NCBI Taxonomy" id="412755"/>
    <lineage>
        <taxon>unclassified sequences</taxon>
        <taxon>metagenomes</taxon>
        <taxon>ecological metagenomes</taxon>
    </lineage>
</organism>
<name>A0A0F9L5W4_9ZZZZ</name>
<comment type="caution">
    <text evidence="1">The sequence shown here is derived from an EMBL/GenBank/DDBJ whole genome shotgun (WGS) entry which is preliminary data.</text>
</comment>
<feature type="non-terminal residue" evidence="1">
    <location>
        <position position="1"/>
    </location>
</feature>
<dbReference type="AlphaFoldDB" id="A0A0F9L5W4"/>
<evidence type="ECO:0000313" key="1">
    <source>
        <dbReference type="EMBL" id="KKM55237.1"/>
    </source>
</evidence>
<accession>A0A0F9L5W4</accession>
<proteinExistence type="predicted"/>
<protein>
    <submittedName>
        <fullName evidence="1">Uncharacterized protein</fullName>
    </submittedName>
</protein>
<reference evidence="1" key="1">
    <citation type="journal article" date="2015" name="Nature">
        <title>Complex archaea that bridge the gap between prokaryotes and eukaryotes.</title>
        <authorList>
            <person name="Spang A."/>
            <person name="Saw J.H."/>
            <person name="Jorgensen S.L."/>
            <person name="Zaremba-Niedzwiedzka K."/>
            <person name="Martijn J."/>
            <person name="Lind A.E."/>
            <person name="van Eijk R."/>
            <person name="Schleper C."/>
            <person name="Guy L."/>
            <person name="Ettema T.J."/>
        </authorList>
    </citation>
    <scope>NUCLEOTIDE SEQUENCE</scope>
</reference>
<dbReference type="EMBL" id="LAZR01011890">
    <property type="protein sequence ID" value="KKM55237.1"/>
    <property type="molecule type" value="Genomic_DNA"/>
</dbReference>
<gene>
    <name evidence="1" type="ORF">LCGC14_1552790</name>
</gene>